<dbReference type="Gene3D" id="3.40.50.10540">
    <property type="entry name" value="Crotonobetainyl-coa:carnitine coa-transferase, domain 1"/>
    <property type="match status" value="1"/>
</dbReference>
<organism evidence="1 2">
    <name type="scientific">Parvularcula maris</name>
    <dbReference type="NCBI Taxonomy" id="2965077"/>
    <lineage>
        <taxon>Bacteria</taxon>
        <taxon>Pseudomonadati</taxon>
        <taxon>Pseudomonadota</taxon>
        <taxon>Alphaproteobacteria</taxon>
        <taxon>Parvularculales</taxon>
        <taxon>Parvularculaceae</taxon>
        <taxon>Parvularcula</taxon>
    </lineage>
</organism>
<dbReference type="InterPro" id="IPR050509">
    <property type="entry name" value="CoA-transferase_III"/>
</dbReference>
<dbReference type="Pfam" id="PF02515">
    <property type="entry name" value="CoA_transf_3"/>
    <property type="match status" value="1"/>
</dbReference>
<dbReference type="PANTHER" id="PTHR48228:SF4">
    <property type="entry name" value="BLR3030 PROTEIN"/>
    <property type="match status" value="1"/>
</dbReference>
<evidence type="ECO:0000313" key="1">
    <source>
        <dbReference type="EMBL" id="MCQ8183938.1"/>
    </source>
</evidence>
<dbReference type="InterPro" id="IPR023606">
    <property type="entry name" value="CoA-Trfase_III_dom_1_sf"/>
</dbReference>
<comment type="caution">
    <text evidence="1">The sequence shown here is derived from an EMBL/GenBank/DDBJ whole genome shotgun (WGS) entry which is preliminary data.</text>
</comment>
<protein>
    <submittedName>
        <fullName evidence="1">CoA transferase</fullName>
    </submittedName>
</protein>
<sequence>MQHNDIAAEIAKGLEAPGGLEIDLVSRPDAQELPSAFPVSDLAFASVSAAGSALSKFCEEALARPYAHAVDPSLVDGWFGMTLRAKGWEIPSAFDAITGDYRAGDGWIRLHTIADHHRAGALRVLDCEADREAVASAVSGWEAGELEAAIQAEGGAAAAMRGLDAWRSHPAGMAVAAEPLVRWAGRPAQRGANLPHNPVRPLEGLKVLDCTRVLAGPVSTRFLAAWGASVLRIDPPSWEEPGLVPEVCVGKRCAGLDLRRDQDRARFTGLLREADLFVHGYRPGAIEGLGFGEEARRSLNPDLMEVSLSAYGHSGPWAGRRGFDSLVQMSCGIAEHGMRAAGSEKPFPLPVQALDHATGYLMAAAALQALRARRQGTILTAKLSLARTACLLTPFARSEITGEGHGALPTVDEPTFWGAAERLRFPVSLNGAEPSWPVEAGPLRRHEPAFSP</sequence>
<reference evidence="1" key="1">
    <citation type="submission" date="2022-07" db="EMBL/GenBank/DDBJ databases">
        <title>Parvularcula maris sp. nov., an algicidal bacterium isolated from seawater.</title>
        <authorList>
            <person name="Li F."/>
        </authorList>
    </citation>
    <scope>NUCLEOTIDE SEQUENCE</scope>
    <source>
        <strain evidence="1">BGMRC 0090</strain>
    </source>
</reference>
<accession>A0A9X2L6F1</accession>
<dbReference type="PANTHER" id="PTHR48228">
    <property type="entry name" value="SUCCINYL-COA--D-CITRAMALATE COA-TRANSFERASE"/>
    <property type="match status" value="1"/>
</dbReference>
<dbReference type="EMBL" id="JANIBC010000001">
    <property type="protein sequence ID" value="MCQ8183938.1"/>
    <property type="molecule type" value="Genomic_DNA"/>
</dbReference>
<keyword evidence="1" id="KW-0808">Transferase</keyword>
<evidence type="ECO:0000313" key="2">
    <source>
        <dbReference type="Proteomes" id="UP001142610"/>
    </source>
</evidence>
<keyword evidence="2" id="KW-1185">Reference proteome</keyword>
<dbReference type="RefSeq" id="WP_256617742.1">
    <property type="nucleotide sequence ID" value="NZ_JANIBC010000001.1"/>
</dbReference>
<proteinExistence type="predicted"/>
<name>A0A9X2L6F1_9PROT</name>
<dbReference type="InterPro" id="IPR003673">
    <property type="entry name" value="CoA-Trfase_fam_III"/>
</dbReference>
<dbReference type="SUPFAM" id="SSF89796">
    <property type="entry name" value="CoA-transferase family III (CaiB/BaiF)"/>
    <property type="match status" value="2"/>
</dbReference>
<dbReference type="Proteomes" id="UP001142610">
    <property type="component" value="Unassembled WGS sequence"/>
</dbReference>
<dbReference type="GO" id="GO:0016740">
    <property type="term" value="F:transferase activity"/>
    <property type="evidence" value="ECO:0007669"/>
    <property type="project" value="UniProtKB-KW"/>
</dbReference>
<dbReference type="AlphaFoldDB" id="A0A9X2L6F1"/>
<gene>
    <name evidence="1" type="ORF">NOG11_00910</name>
</gene>